<keyword evidence="1" id="KW-0472">Membrane</keyword>
<evidence type="ECO:0000313" key="2">
    <source>
        <dbReference type="EMBL" id="UQA90726.1"/>
    </source>
</evidence>
<sequence length="91" mass="9435">MTSSLEWTGYLPAAVSAVHALGAVVRMYWERRPVAGKSRQAGSAEAPCRCVTGVPVVQVDVAAEVPATVRVTVGAGRPLDDATAGEESGPW</sequence>
<proteinExistence type="predicted"/>
<organism evidence="2 3">
    <name type="scientific">Streptomyces halobius</name>
    <dbReference type="NCBI Taxonomy" id="2879846"/>
    <lineage>
        <taxon>Bacteria</taxon>
        <taxon>Bacillati</taxon>
        <taxon>Actinomycetota</taxon>
        <taxon>Actinomycetes</taxon>
        <taxon>Kitasatosporales</taxon>
        <taxon>Streptomycetaceae</taxon>
        <taxon>Streptomyces</taxon>
    </lineage>
</organism>
<keyword evidence="1" id="KW-1133">Transmembrane helix</keyword>
<evidence type="ECO:0000313" key="3">
    <source>
        <dbReference type="Proteomes" id="UP000830115"/>
    </source>
</evidence>
<accession>A0ABY4LZ13</accession>
<reference evidence="2" key="1">
    <citation type="submission" date="2021-10" db="EMBL/GenBank/DDBJ databases">
        <title>Streptomyces nigrumlapis sp.nov.,an antimicrobial producing actinobacterium isolated from Black Gobi rocks.</title>
        <authorList>
            <person name="Wen Y."/>
            <person name="Zhang W."/>
            <person name="Liu X.G."/>
        </authorList>
    </citation>
    <scope>NUCLEOTIDE SEQUENCE</scope>
    <source>
        <strain evidence="2">ST13-2-2</strain>
    </source>
</reference>
<evidence type="ECO:0000256" key="1">
    <source>
        <dbReference type="SAM" id="Phobius"/>
    </source>
</evidence>
<keyword evidence="1" id="KW-0812">Transmembrane</keyword>
<dbReference type="RefSeq" id="WP_248861490.1">
    <property type="nucleotide sequence ID" value="NZ_CP086322.1"/>
</dbReference>
<name>A0ABY4LZ13_9ACTN</name>
<dbReference type="Proteomes" id="UP000830115">
    <property type="component" value="Chromosome"/>
</dbReference>
<keyword evidence="3" id="KW-1185">Reference proteome</keyword>
<dbReference type="EMBL" id="CP086322">
    <property type="protein sequence ID" value="UQA90726.1"/>
    <property type="molecule type" value="Genomic_DNA"/>
</dbReference>
<feature type="transmembrane region" description="Helical" evidence="1">
    <location>
        <begin position="12"/>
        <end position="29"/>
    </location>
</feature>
<protein>
    <submittedName>
        <fullName evidence="2">Uncharacterized protein</fullName>
    </submittedName>
</protein>
<gene>
    <name evidence="2" type="ORF">K9S39_01435</name>
</gene>